<reference evidence="1 2" key="1">
    <citation type="journal article" date="2022" name="Plant J.">
        <title>Chromosome-level genome of Camellia lanceoleosa provides a valuable resource for understanding genome evolution and self-incompatibility.</title>
        <authorList>
            <person name="Gong W."/>
            <person name="Xiao S."/>
            <person name="Wang L."/>
            <person name="Liao Z."/>
            <person name="Chang Y."/>
            <person name="Mo W."/>
            <person name="Hu G."/>
            <person name="Li W."/>
            <person name="Zhao G."/>
            <person name="Zhu H."/>
            <person name="Hu X."/>
            <person name="Ji K."/>
            <person name="Xiang X."/>
            <person name="Song Q."/>
            <person name="Yuan D."/>
            <person name="Jin S."/>
            <person name="Zhang L."/>
        </authorList>
    </citation>
    <scope>NUCLEOTIDE SEQUENCE [LARGE SCALE GENOMIC DNA]</scope>
    <source>
        <strain evidence="1">SQ_2022a</strain>
    </source>
</reference>
<evidence type="ECO:0000313" key="1">
    <source>
        <dbReference type="EMBL" id="KAI8022315.1"/>
    </source>
</evidence>
<proteinExistence type="predicted"/>
<sequence>MVAPLEIHEENLIDVEEQLRFLIHAVQAAKISYLLPLLKGSFSSWIWNSLGILPGSIFPSVRCGLEMAILNAIAASEARRPDPIEDAMVIQEVRKKVGHQINLCADANRKRTYEETVLFGSSVMNCGLQYIEEPIQDEEDIIKFYEEIGLPVTLVATIENIQENSLEMLAMFTHSGVVAVVFDSFCAVVLDTVSFCAVVVV</sequence>
<comment type="caution">
    <text evidence="1">The sequence shown here is derived from an EMBL/GenBank/DDBJ whole genome shotgun (WGS) entry which is preliminary data.</text>
</comment>
<evidence type="ECO:0000313" key="2">
    <source>
        <dbReference type="Proteomes" id="UP001060215"/>
    </source>
</evidence>
<protein>
    <submittedName>
        <fullName evidence="1">Uncharacterized protein</fullName>
    </submittedName>
</protein>
<name>A0ACC0IA41_9ERIC</name>
<keyword evidence="2" id="KW-1185">Reference proteome</keyword>
<accession>A0ACC0IA41</accession>
<gene>
    <name evidence="1" type="ORF">LOK49_LG03G02555</name>
</gene>
<dbReference type="EMBL" id="CM045763">
    <property type="protein sequence ID" value="KAI8022315.1"/>
    <property type="molecule type" value="Genomic_DNA"/>
</dbReference>
<organism evidence="1 2">
    <name type="scientific">Camellia lanceoleosa</name>
    <dbReference type="NCBI Taxonomy" id="1840588"/>
    <lineage>
        <taxon>Eukaryota</taxon>
        <taxon>Viridiplantae</taxon>
        <taxon>Streptophyta</taxon>
        <taxon>Embryophyta</taxon>
        <taxon>Tracheophyta</taxon>
        <taxon>Spermatophyta</taxon>
        <taxon>Magnoliopsida</taxon>
        <taxon>eudicotyledons</taxon>
        <taxon>Gunneridae</taxon>
        <taxon>Pentapetalae</taxon>
        <taxon>asterids</taxon>
        <taxon>Ericales</taxon>
        <taxon>Theaceae</taxon>
        <taxon>Camellia</taxon>
    </lineage>
</organism>
<dbReference type="Proteomes" id="UP001060215">
    <property type="component" value="Chromosome 6"/>
</dbReference>